<accession>A0A7S2C1G4</accession>
<gene>
    <name evidence="2" type="ORF">DSPE1174_LOCUS11410</name>
</gene>
<dbReference type="EMBL" id="HBGS01022445">
    <property type="protein sequence ID" value="CAD9412384.1"/>
    <property type="molecule type" value="Transcribed_RNA"/>
</dbReference>
<feature type="region of interest" description="Disordered" evidence="1">
    <location>
        <begin position="77"/>
        <end position="101"/>
    </location>
</feature>
<dbReference type="AlphaFoldDB" id="A0A7S2C1G4"/>
<evidence type="ECO:0000313" key="2">
    <source>
        <dbReference type="EMBL" id="CAD9412384.1"/>
    </source>
</evidence>
<evidence type="ECO:0000256" key="1">
    <source>
        <dbReference type="SAM" id="MobiDB-lite"/>
    </source>
</evidence>
<sequence length="129" mass="14432">MFISKIHRKLCRTPTIESDGLSARMSGNHRRAIQIFRSTEAGLDPTPADGKYFPELVMNEANAINVSGEEMEITEEESALASVQEPNQKDTPDYSGYPLFRDEPLPEHGLELCSGMDKNMPCALFKRTL</sequence>
<proteinExistence type="predicted"/>
<reference evidence="2" key="1">
    <citation type="submission" date="2021-01" db="EMBL/GenBank/DDBJ databases">
        <authorList>
            <person name="Corre E."/>
            <person name="Pelletier E."/>
            <person name="Niang G."/>
            <person name="Scheremetjew M."/>
            <person name="Finn R."/>
            <person name="Kale V."/>
            <person name="Holt S."/>
            <person name="Cochrane G."/>
            <person name="Meng A."/>
            <person name="Brown T."/>
            <person name="Cohen L."/>
        </authorList>
    </citation>
    <scope>NUCLEOTIDE SEQUENCE</scope>
    <source>
        <strain evidence="2">CCMP1381</strain>
    </source>
</reference>
<name>A0A7S2C1G4_9STRA</name>
<organism evidence="2">
    <name type="scientific">Octactis speculum</name>
    <dbReference type="NCBI Taxonomy" id="3111310"/>
    <lineage>
        <taxon>Eukaryota</taxon>
        <taxon>Sar</taxon>
        <taxon>Stramenopiles</taxon>
        <taxon>Ochrophyta</taxon>
        <taxon>Dictyochophyceae</taxon>
        <taxon>Dictyochales</taxon>
        <taxon>Dictyochaceae</taxon>
        <taxon>Octactis</taxon>
    </lineage>
</organism>
<protein>
    <submittedName>
        <fullName evidence="2">Uncharacterized protein</fullName>
    </submittedName>
</protein>